<sequence length="261" mass="29045">MSTYRAIAPKRSRSTIVPRTTDDKMDHETADFRKIIICKLILVVLTLTCGAVLALAINLIVLKETDTETNSEYRLDDIMGMENFDKPAEYCQFKHKSSSKCLAISGTAIPEPLSLLPCVKSTASPGAAFQVFHYESKYLKIENITKPPENGNDPPGGFIDLCVTAASPIPAVDRCSRSDQNQVWYYTENGQFSPKNHREMCITITEKLQQLEMALCHEDTITLQQLICIPSKNPRRLKTNSALALESLTGTEQGKEDGENN</sequence>
<dbReference type="Proteomes" id="UP001152799">
    <property type="component" value="Chromosome 6"/>
</dbReference>
<proteinExistence type="predicted"/>
<evidence type="ECO:0000313" key="2">
    <source>
        <dbReference type="EMBL" id="CAG9769944.1"/>
    </source>
</evidence>
<keyword evidence="1" id="KW-0812">Transmembrane</keyword>
<keyword evidence="1" id="KW-1133">Transmembrane helix</keyword>
<gene>
    <name evidence="2" type="ORF">CEUTPL_LOCUS10417</name>
</gene>
<organism evidence="2 3">
    <name type="scientific">Ceutorhynchus assimilis</name>
    <name type="common">cabbage seed weevil</name>
    <dbReference type="NCBI Taxonomy" id="467358"/>
    <lineage>
        <taxon>Eukaryota</taxon>
        <taxon>Metazoa</taxon>
        <taxon>Ecdysozoa</taxon>
        <taxon>Arthropoda</taxon>
        <taxon>Hexapoda</taxon>
        <taxon>Insecta</taxon>
        <taxon>Pterygota</taxon>
        <taxon>Neoptera</taxon>
        <taxon>Endopterygota</taxon>
        <taxon>Coleoptera</taxon>
        <taxon>Polyphaga</taxon>
        <taxon>Cucujiformia</taxon>
        <taxon>Curculionidae</taxon>
        <taxon>Ceutorhynchinae</taxon>
        <taxon>Ceutorhynchus</taxon>
    </lineage>
</organism>
<reference evidence="2" key="1">
    <citation type="submission" date="2022-01" db="EMBL/GenBank/DDBJ databases">
        <authorList>
            <person name="King R."/>
        </authorList>
    </citation>
    <scope>NUCLEOTIDE SEQUENCE</scope>
</reference>
<protein>
    <submittedName>
        <fullName evidence="2">Uncharacterized protein</fullName>
    </submittedName>
</protein>
<name>A0A9N9MT88_9CUCU</name>
<dbReference type="EMBL" id="OU892282">
    <property type="protein sequence ID" value="CAG9769944.1"/>
    <property type="molecule type" value="Genomic_DNA"/>
</dbReference>
<dbReference type="Gene3D" id="2.80.10.50">
    <property type="match status" value="1"/>
</dbReference>
<keyword evidence="1" id="KW-0472">Membrane</keyword>
<dbReference type="SUPFAM" id="SSF50370">
    <property type="entry name" value="Ricin B-like lectins"/>
    <property type="match status" value="1"/>
</dbReference>
<evidence type="ECO:0000313" key="3">
    <source>
        <dbReference type="Proteomes" id="UP001152799"/>
    </source>
</evidence>
<feature type="transmembrane region" description="Helical" evidence="1">
    <location>
        <begin position="40"/>
        <end position="62"/>
    </location>
</feature>
<dbReference type="PROSITE" id="PS50231">
    <property type="entry name" value="RICIN_B_LECTIN"/>
    <property type="match status" value="1"/>
</dbReference>
<evidence type="ECO:0000256" key="1">
    <source>
        <dbReference type="SAM" id="Phobius"/>
    </source>
</evidence>
<accession>A0A9N9MT88</accession>
<keyword evidence="3" id="KW-1185">Reference proteome</keyword>
<dbReference type="InterPro" id="IPR035992">
    <property type="entry name" value="Ricin_B-like_lectins"/>
</dbReference>
<dbReference type="AlphaFoldDB" id="A0A9N9MT88"/>